<protein>
    <submittedName>
        <fullName evidence="1">Uncharacterized protein</fullName>
    </submittedName>
</protein>
<keyword evidence="2" id="KW-1185">Reference proteome</keyword>
<dbReference type="RefSeq" id="WP_262568571.1">
    <property type="nucleotide sequence ID" value="NZ_JAPFCC010000001.1"/>
</dbReference>
<evidence type="ECO:0000313" key="2">
    <source>
        <dbReference type="Proteomes" id="UP001209854"/>
    </source>
</evidence>
<dbReference type="Proteomes" id="UP001209854">
    <property type="component" value="Unassembled WGS sequence"/>
</dbReference>
<comment type="caution">
    <text evidence="1">The sequence shown here is derived from an EMBL/GenBank/DDBJ whole genome shotgun (WGS) entry which is preliminary data.</text>
</comment>
<name>A0ABT3MWN8_9GAMM</name>
<evidence type="ECO:0000313" key="1">
    <source>
        <dbReference type="EMBL" id="MCW7553792.1"/>
    </source>
</evidence>
<sequence length="63" mass="7400">MNNKKLIEWFDKALHVYDGRWISLAKTKVNAWKYLGNKDQQEKDFNNILNLVTAHIPLARTVS</sequence>
<gene>
    <name evidence="1" type="ORF">NX722_14380</name>
</gene>
<organism evidence="1 2">
    <name type="scientific">Endozoicomonas gorgoniicola</name>
    <dbReference type="NCBI Taxonomy" id="1234144"/>
    <lineage>
        <taxon>Bacteria</taxon>
        <taxon>Pseudomonadati</taxon>
        <taxon>Pseudomonadota</taxon>
        <taxon>Gammaproteobacteria</taxon>
        <taxon>Oceanospirillales</taxon>
        <taxon>Endozoicomonadaceae</taxon>
        <taxon>Endozoicomonas</taxon>
    </lineage>
</organism>
<accession>A0ABT3MWN8</accession>
<dbReference type="EMBL" id="JAPFCC010000001">
    <property type="protein sequence ID" value="MCW7553792.1"/>
    <property type="molecule type" value="Genomic_DNA"/>
</dbReference>
<reference evidence="1 2" key="1">
    <citation type="submission" date="2022-10" db="EMBL/GenBank/DDBJ databases">
        <title>High-quality genome sequences of two octocoral-associated bacteria, Endozoicomonas euniceicola EF212 and Endozoicomonas gorgoniicola PS125.</title>
        <authorList>
            <person name="Chiou Y.-J."/>
            <person name="Chen Y.-H."/>
        </authorList>
    </citation>
    <scope>NUCLEOTIDE SEQUENCE [LARGE SCALE GENOMIC DNA]</scope>
    <source>
        <strain evidence="1 2">PS125</strain>
    </source>
</reference>
<proteinExistence type="predicted"/>